<dbReference type="Proteomes" id="UP001642900">
    <property type="component" value="Unassembled WGS sequence"/>
</dbReference>
<sequence length="236" mass="25169">MSTPSIPEHAGPDADREKMNEYMAVIMPKDFAGAVNLMAHPLAGAAAFSALGLGLVSQAYGLWAGTVSGTVEAAQRLWMPVLEDLAPNVDDFVEKPKSPTVRAKAATEVLIDEARSVARETTEASQPPADDAGAAGVADARQSAVADAVAELMPEDFRQPKAIAKPEEPDDLKLISGVGPKLEQVLNGLGVWTYGQIASWSREEIAWVDDYLSFKGRIGRDNWIGQAAKLARDNKS</sequence>
<gene>
    <name evidence="2" type="ORF">G6N73_04855</name>
</gene>
<organism evidence="2 3">
    <name type="scientific">Allomesorhizobium camelthorni</name>
    <dbReference type="NCBI Taxonomy" id="475069"/>
    <lineage>
        <taxon>Bacteria</taxon>
        <taxon>Pseudomonadati</taxon>
        <taxon>Pseudomonadota</taxon>
        <taxon>Alphaproteobacteria</taxon>
        <taxon>Hyphomicrobiales</taxon>
        <taxon>Phyllobacteriaceae</taxon>
        <taxon>Allomesorhizobium</taxon>
    </lineage>
</organism>
<proteinExistence type="predicted"/>
<accession>A0A6G4W8F0</accession>
<feature type="compositionally biased region" description="Low complexity" evidence="1">
    <location>
        <begin position="124"/>
        <end position="137"/>
    </location>
</feature>
<evidence type="ECO:0000313" key="2">
    <source>
        <dbReference type="EMBL" id="NGO50516.1"/>
    </source>
</evidence>
<feature type="region of interest" description="Disordered" evidence="1">
    <location>
        <begin position="118"/>
        <end position="137"/>
    </location>
</feature>
<comment type="caution">
    <text evidence="2">The sequence shown here is derived from an EMBL/GenBank/DDBJ whole genome shotgun (WGS) entry which is preliminary data.</text>
</comment>
<dbReference type="EMBL" id="JAAKZF010000003">
    <property type="protein sequence ID" value="NGO50516.1"/>
    <property type="molecule type" value="Genomic_DNA"/>
</dbReference>
<evidence type="ECO:0000256" key="1">
    <source>
        <dbReference type="SAM" id="MobiDB-lite"/>
    </source>
</evidence>
<protein>
    <submittedName>
        <fullName evidence="2">NADH-ubiquinone dehydrogenase</fullName>
    </submittedName>
</protein>
<keyword evidence="3" id="KW-1185">Reference proteome</keyword>
<evidence type="ECO:0000313" key="3">
    <source>
        <dbReference type="Proteomes" id="UP001642900"/>
    </source>
</evidence>
<name>A0A6G4W8F0_9HYPH</name>
<reference evidence="2 3" key="1">
    <citation type="submission" date="2020-02" db="EMBL/GenBank/DDBJ databases">
        <title>Genome sequence of strain CCNWXJ40-4.</title>
        <authorList>
            <person name="Gao J."/>
            <person name="Sun J."/>
        </authorList>
    </citation>
    <scope>NUCLEOTIDE SEQUENCE [LARGE SCALE GENOMIC DNA]</scope>
    <source>
        <strain evidence="2 3">CCNWXJ 40-4</strain>
    </source>
</reference>
<dbReference type="AlphaFoldDB" id="A0A6G4W8F0"/>
<dbReference type="RefSeq" id="WP_165024103.1">
    <property type="nucleotide sequence ID" value="NZ_JAAKZF010000003.1"/>
</dbReference>